<keyword evidence="5" id="KW-0472">Membrane</keyword>
<organism evidence="6">
    <name type="scientific">Vibrio coralliilyticus</name>
    <dbReference type="NCBI Taxonomy" id="190893"/>
    <lineage>
        <taxon>Bacteria</taxon>
        <taxon>Pseudomonadati</taxon>
        <taxon>Pseudomonadota</taxon>
        <taxon>Gammaproteobacteria</taxon>
        <taxon>Vibrionales</taxon>
        <taxon>Vibrionaceae</taxon>
        <taxon>Vibrio</taxon>
    </lineage>
</organism>
<dbReference type="EMBL" id="JXXR01000011">
    <property type="protein sequence ID" value="KJY73287.1"/>
    <property type="molecule type" value="Genomic_DNA"/>
</dbReference>
<proteinExistence type="predicted"/>
<dbReference type="GO" id="GO:0005886">
    <property type="term" value="C:plasma membrane"/>
    <property type="evidence" value="ECO:0007669"/>
    <property type="project" value="UniProtKB-SubCell"/>
</dbReference>
<dbReference type="Pfam" id="PF01810">
    <property type="entry name" value="LysE"/>
    <property type="match status" value="1"/>
</dbReference>
<sequence>MENLILAMVVFAFVGAVTPGPVNLLATTTAVNDGLRAASKHVLGASIAYVVVVFGTGQMMQTLASTLPKLEFWMQLVGSSFLFYLAYQIFAAPVQGVTVQQGQSSGWVTGSLTQILNPKAWLVAMSGVSLYVIGQENEQYSLWLFTLVSLLVCVIGVGIWAMIGSVLANRLANPRAHRQFNRFMAMMLCSSVVMIWL</sequence>
<keyword evidence="2" id="KW-1003">Cell membrane</keyword>
<dbReference type="GO" id="GO:0033228">
    <property type="term" value="P:cysteine export across plasma membrane"/>
    <property type="evidence" value="ECO:0007669"/>
    <property type="project" value="TreeGrafter"/>
</dbReference>
<evidence type="ECO:0000313" key="6">
    <source>
        <dbReference type="EMBL" id="KJY73287.1"/>
    </source>
</evidence>
<keyword evidence="3" id="KW-0812">Transmembrane</keyword>
<dbReference type="RefSeq" id="WP_045985912.1">
    <property type="nucleotide sequence ID" value="NZ_CP063052.1"/>
</dbReference>
<protein>
    <submittedName>
        <fullName evidence="6">Transporter</fullName>
    </submittedName>
</protein>
<dbReference type="InterPro" id="IPR001123">
    <property type="entry name" value="LeuE-type"/>
</dbReference>
<comment type="caution">
    <text evidence="6">The sequence shown here is derived from an EMBL/GenBank/DDBJ whole genome shotgun (WGS) entry which is preliminary data.</text>
</comment>
<evidence type="ECO:0000256" key="3">
    <source>
        <dbReference type="ARBA" id="ARBA00022692"/>
    </source>
</evidence>
<dbReference type="AlphaFoldDB" id="A0A837G772"/>
<accession>A0A837G772</accession>
<reference evidence="6" key="1">
    <citation type="journal article" date="2015" name="BMC Genomics">
        <title>Genome mining reveals unlocked bioactive potential of marine Gram-negative bacteria.</title>
        <authorList>
            <person name="Machado H."/>
            <person name="Sonnenschein E.C."/>
            <person name="Melchiorsen J."/>
            <person name="Gram L."/>
        </authorList>
    </citation>
    <scope>NUCLEOTIDE SEQUENCE</scope>
    <source>
        <strain evidence="6">S2052</strain>
    </source>
</reference>
<evidence type="ECO:0000256" key="4">
    <source>
        <dbReference type="ARBA" id="ARBA00022989"/>
    </source>
</evidence>
<evidence type="ECO:0000256" key="5">
    <source>
        <dbReference type="ARBA" id="ARBA00023136"/>
    </source>
</evidence>
<dbReference type="PANTHER" id="PTHR30086:SF20">
    <property type="entry name" value="ARGININE EXPORTER PROTEIN ARGO-RELATED"/>
    <property type="match status" value="1"/>
</dbReference>
<evidence type="ECO:0000256" key="1">
    <source>
        <dbReference type="ARBA" id="ARBA00004651"/>
    </source>
</evidence>
<name>A0A837G772_9VIBR</name>
<gene>
    <name evidence="6" type="ORF">TW71_10985</name>
</gene>
<dbReference type="GO" id="GO:0015171">
    <property type="term" value="F:amino acid transmembrane transporter activity"/>
    <property type="evidence" value="ECO:0007669"/>
    <property type="project" value="TreeGrafter"/>
</dbReference>
<keyword evidence="4" id="KW-1133">Transmembrane helix</keyword>
<comment type="subcellular location">
    <subcellularLocation>
        <location evidence="1">Cell membrane</location>
        <topology evidence="1">Multi-pass membrane protein</topology>
    </subcellularLocation>
</comment>
<evidence type="ECO:0000256" key="2">
    <source>
        <dbReference type="ARBA" id="ARBA00022475"/>
    </source>
</evidence>
<dbReference type="PANTHER" id="PTHR30086">
    <property type="entry name" value="ARGININE EXPORTER PROTEIN ARGO"/>
    <property type="match status" value="1"/>
</dbReference>